<evidence type="ECO:0000313" key="14">
    <source>
        <dbReference type="Proteomes" id="UP001174936"/>
    </source>
</evidence>
<keyword evidence="8" id="KW-0445">Lipid transport</keyword>
<dbReference type="GO" id="GO:0008289">
    <property type="term" value="F:lipid binding"/>
    <property type="evidence" value="ECO:0007669"/>
    <property type="project" value="UniProtKB-KW"/>
</dbReference>
<keyword evidence="6" id="KW-0106">Calcium</keyword>
<dbReference type="Pfam" id="PF17047">
    <property type="entry name" value="SMP_LBD"/>
    <property type="match status" value="1"/>
</dbReference>
<dbReference type="GO" id="GO:0012505">
    <property type="term" value="C:endomembrane system"/>
    <property type="evidence" value="ECO:0007669"/>
    <property type="project" value="UniProtKB-ARBA"/>
</dbReference>
<dbReference type="SUPFAM" id="SSF49562">
    <property type="entry name" value="C2 domain (Calcium/lipid-binding domain, CaLB)"/>
    <property type="match status" value="2"/>
</dbReference>
<dbReference type="PROSITE" id="PS51847">
    <property type="entry name" value="SMP"/>
    <property type="match status" value="1"/>
</dbReference>
<evidence type="ECO:0000256" key="9">
    <source>
        <dbReference type="ARBA" id="ARBA00023121"/>
    </source>
</evidence>
<evidence type="ECO:0000256" key="5">
    <source>
        <dbReference type="ARBA" id="ARBA00022737"/>
    </source>
</evidence>
<dbReference type="AlphaFoldDB" id="A0AA40CLU6"/>
<keyword evidence="5" id="KW-0677">Repeat</keyword>
<evidence type="ECO:0000256" key="10">
    <source>
        <dbReference type="ARBA" id="ARBA00023136"/>
    </source>
</evidence>
<comment type="subcellular location">
    <subcellularLocation>
        <location evidence="1">Membrane</location>
    </subcellularLocation>
</comment>
<dbReference type="CDD" id="cd00030">
    <property type="entry name" value="C2"/>
    <property type="match status" value="1"/>
</dbReference>
<feature type="domain" description="C2" evidence="11">
    <location>
        <begin position="335"/>
        <end position="464"/>
    </location>
</feature>
<protein>
    <recommendedName>
        <fullName evidence="15">C2 domain-containing protein</fullName>
    </recommendedName>
</protein>
<dbReference type="Gene3D" id="2.60.40.150">
    <property type="entry name" value="C2 domain"/>
    <property type="match status" value="1"/>
</dbReference>
<feature type="domain" description="C2" evidence="11">
    <location>
        <begin position="185"/>
        <end position="313"/>
    </location>
</feature>
<accession>A0AA40CLU6</accession>
<dbReference type="SMART" id="SM00239">
    <property type="entry name" value="C2"/>
    <property type="match status" value="2"/>
</dbReference>
<dbReference type="PROSITE" id="PS50004">
    <property type="entry name" value="C2"/>
    <property type="match status" value="2"/>
</dbReference>
<dbReference type="GO" id="GO:0016020">
    <property type="term" value="C:membrane"/>
    <property type="evidence" value="ECO:0007669"/>
    <property type="project" value="UniProtKB-SubCell"/>
</dbReference>
<keyword evidence="10" id="KW-0472">Membrane</keyword>
<dbReference type="Pfam" id="PF00168">
    <property type="entry name" value="C2"/>
    <property type="match status" value="2"/>
</dbReference>
<name>A0AA40CLU6_9PEZI</name>
<gene>
    <name evidence="13" type="ORF">B0T16DRAFT_415476</name>
</gene>
<organism evidence="13 14">
    <name type="scientific">Cercophora newfieldiana</name>
    <dbReference type="NCBI Taxonomy" id="92897"/>
    <lineage>
        <taxon>Eukaryota</taxon>
        <taxon>Fungi</taxon>
        <taxon>Dikarya</taxon>
        <taxon>Ascomycota</taxon>
        <taxon>Pezizomycotina</taxon>
        <taxon>Sordariomycetes</taxon>
        <taxon>Sordariomycetidae</taxon>
        <taxon>Sordariales</taxon>
        <taxon>Lasiosphaeriaceae</taxon>
        <taxon>Cercophora</taxon>
    </lineage>
</organism>
<evidence type="ECO:0000256" key="1">
    <source>
        <dbReference type="ARBA" id="ARBA00004370"/>
    </source>
</evidence>
<keyword evidence="3" id="KW-0812">Transmembrane</keyword>
<dbReference type="PANTHER" id="PTHR45761:SF1">
    <property type="entry name" value="EXTENDED SYNAPTOTAGMIN-LIKE PROTEIN 2, ISOFORM C"/>
    <property type="match status" value="1"/>
</dbReference>
<dbReference type="GO" id="GO:0006869">
    <property type="term" value="P:lipid transport"/>
    <property type="evidence" value="ECO:0007669"/>
    <property type="project" value="UniProtKB-KW"/>
</dbReference>
<evidence type="ECO:0000256" key="2">
    <source>
        <dbReference type="ARBA" id="ARBA00022448"/>
    </source>
</evidence>
<dbReference type="EMBL" id="JAULSV010000005">
    <property type="protein sequence ID" value="KAK0643192.1"/>
    <property type="molecule type" value="Genomic_DNA"/>
</dbReference>
<keyword evidence="7" id="KW-1133">Transmembrane helix</keyword>
<dbReference type="InterPro" id="IPR000008">
    <property type="entry name" value="C2_dom"/>
</dbReference>
<evidence type="ECO:0000256" key="6">
    <source>
        <dbReference type="ARBA" id="ARBA00022837"/>
    </source>
</evidence>
<dbReference type="PANTHER" id="PTHR45761">
    <property type="entry name" value="EXTENDED SYNAPTOTAGMIN-LIKE PROTEIN 2, ISOFORM C"/>
    <property type="match status" value="1"/>
</dbReference>
<evidence type="ECO:0000256" key="7">
    <source>
        <dbReference type="ARBA" id="ARBA00022989"/>
    </source>
</evidence>
<evidence type="ECO:0000259" key="11">
    <source>
        <dbReference type="PROSITE" id="PS50004"/>
    </source>
</evidence>
<dbReference type="GO" id="GO:0046872">
    <property type="term" value="F:metal ion binding"/>
    <property type="evidence" value="ECO:0007669"/>
    <property type="project" value="UniProtKB-KW"/>
</dbReference>
<keyword evidence="9" id="KW-0446">Lipid-binding</keyword>
<keyword evidence="2" id="KW-0813">Transport</keyword>
<dbReference type="InterPro" id="IPR051634">
    <property type="entry name" value="Extended_Synaptotagmin"/>
</dbReference>
<dbReference type="InterPro" id="IPR035892">
    <property type="entry name" value="C2_domain_sf"/>
</dbReference>
<dbReference type="InterPro" id="IPR031468">
    <property type="entry name" value="SMP_LBD"/>
</dbReference>
<evidence type="ECO:0000256" key="4">
    <source>
        <dbReference type="ARBA" id="ARBA00022723"/>
    </source>
</evidence>
<feature type="domain" description="SMP-LTD" evidence="12">
    <location>
        <begin position="13"/>
        <end position="190"/>
    </location>
</feature>
<dbReference type="CDD" id="cd21670">
    <property type="entry name" value="SMP_ESyt"/>
    <property type="match status" value="1"/>
</dbReference>
<dbReference type="InterPro" id="IPR039010">
    <property type="entry name" value="Synaptotagmin_SMP"/>
</dbReference>
<keyword evidence="14" id="KW-1185">Reference proteome</keyword>
<evidence type="ECO:0000313" key="13">
    <source>
        <dbReference type="EMBL" id="KAK0643192.1"/>
    </source>
</evidence>
<comment type="caution">
    <text evidence="13">The sequence shown here is derived from an EMBL/GenBank/DDBJ whole genome shotgun (WGS) entry which is preliminary data.</text>
</comment>
<reference evidence="13" key="1">
    <citation type="submission" date="2023-06" db="EMBL/GenBank/DDBJ databases">
        <title>Genome-scale phylogeny and comparative genomics of the fungal order Sordariales.</title>
        <authorList>
            <consortium name="Lawrence Berkeley National Laboratory"/>
            <person name="Hensen N."/>
            <person name="Bonometti L."/>
            <person name="Westerberg I."/>
            <person name="Brannstrom I.O."/>
            <person name="Guillou S."/>
            <person name="Cros-Aarteil S."/>
            <person name="Calhoun S."/>
            <person name="Haridas S."/>
            <person name="Kuo A."/>
            <person name="Mondo S."/>
            <person name="Pangilinan J."/>
            <person name="Riley R."/>
            <person name="Labutti K."/>
            <person name="Andreopoulos B."/>
            <person name="Lipzen A."/>
            <person name="Chen C."/>
            <person name="Yanf M."/>
            <person name="Daum C."/>
            <person name="Ng V."/>
            <person name="Clum A."/>
            <person name="Steindorff A."/>
            <person name="Ohm R."/>
            <person name="Martin F."/>
            <person name="Silar P."/>
            <person name="Natvig D."/>
            <person name="Lalanne C."/>
            <person name="Gautier V."/>
            <person name="Ament-Velasquez S.L."/>
            <person name="Kruys A."/>
            <person name="Hutchinson M.I."/>
            <person name="Powell A.J."/>
            <person name="Barry K."/>
            <person name="Miller A.N."/>
            <person name="Grigoriev I.V."/>
            <person name="Debuchy R."/>
            <person name="Gladieux P."/>
            <person name="Thoren M.H."/>
            <person name="Johannesson H."/>
        </authorList>
    </citation>
    <scope>NUCLEOTIDE SEQUENCE</scope>
    <source>
        <strain evidence="13">SMH2532-1</strain>
    </source>
</reference>
<evidence type="ECO:0008006" key="15">
    <source>
        <dbReference type="Google" id="ProtNLM"/>
    </source>
</evidence>
<sequence length="486" mass="53044">MASLIDALTASGGAESPGFLNDLIKQLWPNMSVAIADIVKANVEGLFESMLPSILKQLKFVKMNLGPVPIHVSNVDVHQTENNGIKLDLDLDWDGKSDIELDGPGIPKIGIEHVKLRGRFSILLCPLMDRFPLAGAAQVAFVNVPHLDLDFTDAAHIANLGIIDRAVRRTILGIMSSMIVLPNRFLVKLDTANDYFKTYQHPLGVLRLTVESGENFGEEKGGKSFLKRLVHDVPDCFVKVKLSAEPEWRTQTITNHRHPEWNETRDMIVSDYDQIVETDVQDADTATGDDDIGVGTISVKNLLLQGGRHELALTHKDQPTEGKLTIRGEFHQFVPDAASFTSGEAGSDQIVGLMSVLIASVRNLSGPRQDLRPLVRVQWGDAPALQTGMKTDTPGFDVENPGFDQTFKIPIQAGMIPGPPVKILLINGAKPKAETEEDRERLLGSVEVSLDDVLGAPDLAVQKDFDAGNGATIRAGVWLRGMKLAE</sequence>
<evidence type="ECO:0000259" key="12">
    <source>
        <dbReference type="PROSITE" id="PS51847"/>
    </source>
</evidence>
<evidence type="ECO:0000256" key="3">
    <source>
        <dbReference type="ARBA" id="ARBA00022692"/>
    </source>
</evidence>
<dbReference type="Proteomes" id="UP001174936">
    <property type="component" value="Unassembled WGS sequence"/>
</dbReference>
<dbReference type="GO" id="GO:0005737">
    <property type="term" value="C:cytoplasm"/>
    <property type="evidence" value="ECO:0007669"/>
    <property type="project" value="UniProtKB-ARBA"/>
</dbReference>
<keyword evidence="4" id="KW-0479">Metal-binding</keyword>
<evidence type="ECO:0000256" key="8">
    <source>
        <dbReference type="ARBA" id="ARBA00023055"/>
    </source>
</evidence>
<proteinExistence type="predicted"/>